<dbReference type="PANTHER" id="PTHR34549">
    <property type="entry name" value="PHOTOSYSTEM I REACTION CENTER SUBUNIT IV A, CHLOROPLASTIC-RELATED"/>
    <property type="match status" value="1"/>
</dbReference>
<evidence type="ECO:0000313" key="2">
    <source>
        <dbReference type="EMBL" id="CAH1417856.1"/>
    </source>
</evidence>
<organism evidence="2 3">
    <name type="scientific">Lactuca virosa</name>
    <dbReference type="NCBI Taxonomy" id="75947"/>
    <lineage>
        <taxon>Eukaryota</taxon>
        <taxon>Viridiplantae</taxon>
        <taxon>Streptophyta</taxon>
        <taxon>Embryophyta</taxon>
        <taxon>Tracheophyta</taxon>
        <taxon>Spermatophyta</taxon>
        <taxon>Magnoliopsida</taxon>
        <taxon>eudicotyledons</taxon>
        <taxon>Gunneridae</taxon>
        <taxon>Pentapetalae</taxon>
        <taxon>asterids</taxon>
        <taxon>campanulids</taxon>
        <taxon>Asterales</taxon>
        <taxon>Asteraceae</taxon>
        <taxon>Cichorioideae</taxon>
        <taxon>Cichorieae</taxon>
        <taxon>Lactucinae</taxon>
        <taxon>Lactuca</taxon>
    </lineage>
</organism>
<gene>
    <name evidence="2" type="ORF">LVIROSA_LOCUS5505</name>
</gene>
<dbReference type="Proteomes" id="UP001157418">
    <property type="component" value="Unassembled WGS sequence"/>
</dbReference>
<reference evidence="2 3" key="1">
    <citation type="submission" date="2022-01" db="EMBL/GenBank/DDBJ databases">
        <authorList>
            <person name="Xiong W."/>
            <person name="Schranz E."/>
        </authorList>
    </citation>
    <scope>NUCLEOTIDE SEQUENCE [LARGE SCALE GENOMIC DNA]</scope>
</reference>
<name>A0AAU9LX80_9ASTR</name>
<protein>
    <submittedName>
        <fullName evidence="2">Uncharacterized protein</fullName>
    </submittedName>
</protein>
<accession>A0AAU9LX80</accession>
<dbReference type="GO" id="GO:0015979">
    <property type="term" value="P:photosynthesis"/>
    <property type="evidence" value="ECO:0007669"/>
    <property type="project" value="InterPro"/>
</dbReference>
<feature type="region of interest" description="Disordered" evidence="1">
    <location>
        <begin position="58"/>
        <end position="80"/>
    </location>
</feature>
<dbReference type="PANTHER" id="PTHR34549:SF3">
    <property type="entry name" value="PHOTOSYSTEM I PSAE, REACTION CENTRE SUBUNIT IV"/>
    <property type="match status" value="1"/>
</dbReference>
<comment type="caution">
    <text evidence="2">The sequence shown here is derived from an EMBL/GenBank/DDBJ whole genome shotgun (WGS) entry which is preliminary data.</text>
</comment>
<evidence type="ECO:0000256" key="1">
    <source>
        <dbReference type="SAM" id="MobiDB-lite"/>
    </source>
</evidence>
<keyword evidence="3" id="KW-1185">Reference proteome</keyword>
<dbReference type="EMBL" id="CAKMRJ010000113">
    <property type="protein sequence ID" value="CAH1417856.1"/>
    <property type="molecule type" value="Genomic_DNA"/>
</dbReference>
<evidence type="ECO:0000313" key="3">
    <source>
        <dbReference type="Proteomes" id="UP001157418"/>
    </source>
</evidence>
<dbReference type="AlphaFoldDB" id="A0AAU9LX80"/>
<dbReference type="InterPro" id="IPR003375">
    <property type="entry name" value="PSI_PsaE"/>
</dbReference>
<proteinExistence type="predicted"/>
<sequence>MAFCSITYAASGFVVKSNISSTFETFTIKSAMVMFPSKNTRSSRLVVKAAEEAAAPVAAGATYTDEDKSKPPPIGPKRGTQEGHELVVVVMVVVVVVVVEEMEVHEGWLVRIEREEQWH</sequence>
<dbReference type="GO" id="GO:0009538">
    <property type="term" value="C:photosystem I reaction center"/>
    <property type="evidence" value="ECO:0007669"/>
    <property type="project" value="InterPro"/>
</dbReference>